<sequence>MVGLLDWRRRLAPRLEAEKEDVAPREAIRSKLLPLTPTLRHTHIHQRHRHQIGIMQNTPTCVQSHQQAQIPKSIVFGNQLMYTVSHANQTERYAKEKNHFYDSHV</sequence>
<gene>
    <name evidence="1" type="ORF">T02_13569</name>
</gene>
<protein>
    <submittedName>
        <fullName evidence="1">Uncharacterized protein</fullName>
    </submittedName>
</protein>
<dbReference type="EMBL" id="JYDW01000037">
    <property type="protein sequence ID" value="KRZ59802.1"/>
    <property type="molecule type" value="Genomic_DNA"/>
</dbReference>
<organism evidence="1 2">
    <name type="scientific">Trichinella nativa</name>
    <dbReference type="NCBI Taxonomy" id="6335"/>
    <lineage>
        <taxon>Eukaryota</taxon>
        <taxon>Metazoa</taxon>
        <taxon>Ecdysozoa</taxon>
        <taxon>Nematoda</taxon>
        <taxon>Enoplea</taxon>
        <taxon>Dorylaimia</taxon>
        <taxon>Trichinellida</taxon>
        <taxon>Trichinellidae</taxon>
        <taxon>Trichinella</taxon>
    </lineage>
</organism>
<name>A0A0V1LJY7_9BILA</name>
<accession>A0A0V1LJY7</accession>
<proteinExistence type="predicted"/>
<evidence type="ECO:0000313" key="2">
    <source>
        <dbReference type="Proteomes" id="UP000054721"/>
    </source>
</evidence>
<keyword evidence="2" id="KW-1185">Reference proteome</keyword>
<reference evidence="1 2" key="1">
    <citation type="submission" date="2015-05" db="EMBL/GenBank/DDBJ databases">
        <title>Evolution of Trichinella species and genotypes.</title>
        <authorList>
            <person name="Korhonen P.K."/>
            <person name="Edoardo P."/>
            <person name="Giuseppe L.R."/>
            <person name="Gasser R.B."/>
        </authorList>
    </citation>
    <scope>NUCLEOTIDE SEQUENCE [LARGE SCALE GENOMIC DNA]</scope>
    <source>
        <strain evidence="1">ISS10</strain>
    </source>
</reference>
<comment type="caution">
    <text evidence="1">The sequence shown here is derived from an EMBL/GenBank/DDBJ whole genome shotgun (WGS) entry which is preliminary data.</text>
</comment>
<dbReference type="AlphaFoldDB" id="A0A0V1LJY7"/>
<evidence type="ECO:0000313" key="1">
    <source>
        <dbReference type="EMBL" id="KRZ59802.1"/>
    </source>
</evidence>
<dbReference type="Proteomes" id="UP000054721">
    <property type="component" value="Unassembled WGS sequence"/>
</dbReference>
<dbReference type="OrthoDB" id="10591397at2759"/>